<organism evidence="2">
    <name type="scientific">Chromera velia CCMP2878</name>
    <dbReference type="NCBI Taxonomy" id="1169474"/>
    <lineage>
        <taxon>Eukaryota</taxon>
        <taxon>Sar</taxon>
        <taxon>Alveolata</taxon>
        <taxon>Colpodellida</taxon>
        <taxon>Chromeraceae</taxon>
        <taxon>Chromera</taxon>
    </lineage>
</organism>
<evidence type="ECO:0000256" key="1">
    <source>
        <dbReference type="SAM" id="MobiDB-lite"/>
    </source>
</evidence>
<gene>
    <name evidence="2" type="ORF">Cvel_2231</name>
</gene>
<feature type="compositionally biased region" description="Basic and acidic residues" evidence="1">
    <location>
        <begin position="445"/>
        <end position="454"/>
    </location>
</feature>
<evidence type="ECO:0000313" key="2">
    <source>
        <dbReference type="EMBL" id="CEM54695.1"/>
    </source>
</evidence>
<dbReference type="EMBL" id="CDMZ01005809">
    <property type="protein sequence ID" value="CEM54695.1"/>
    <property type="molecule type" value="Genomic_DNA"/>
</dbReference>
<dbReference type="VEuPathDB" id="CryptoDB:Cvel_2231"/>
<feature type="region of interest" description="Disordered" evidence="1">
    <location>
        <begin position="431"/>
        <end position="454"/>
    </location>
</feature>
<proteinExistence type="predicted"/>
<accession>A0A0G4IBY3</accession>
<reference evidence="2" key="1">
    <citation type="submission" date="2014-11" db="EMBL/GenBank/DDBJ databases">
        <authorList>
            <person name="Otto D Thomas"/>
            <person name="Naeem Raeece"/>
        </authorList>
    </citation>
    <scope>NUCLEOTIDE SEQUENCE</scope>
</reference>
<protein>
    <submittedName>
        <fullName evidence="2">Uncharacterized protein</fullName>
    </submittedName>
</protein>
<name>A0A0G4IBY3_9ALVE</name>
<dbReference type="AlphaFoldDB" id="A0A0G4IBY3"/>
<sequence length="484" mass="53717">MQDGGEVVTVAAHESGPVPALEQQFRPFDAADIRREELQRHSFHQYRAVIQNHFSSSAVLKQADPHIPDRKREPLVRSASTELDCSAVVSRGEKGVWQMEVSVSGAVVGWVHHVHLYIDGDKSTFNSRARGGEAKLRLTTPLDCCIQKTLGLLPLRAVVDLEFFTYLRPEPLKLSCPLRIISDSALPEALDGAKHKDILNSAIALAILCDAESKNRVRALRKIEEKLITMTNLLPIEVLFLPLAMGAPLSPLATKLIHETNPTARNITSRIAFEMFLSCVNHVEGGVRERGSKWMQRLSSLANSLSEAWRYALPDSGDDFSEASQGGRNSEAVALPSTAPRKGFYSPVSTVKTSICRLTSVLENRDDEEQCRRESLDVLKTIRDALERLSADHARVGAPDLCGLTFQDVAPNLIQERFGEIQRDLETLNASRSAVGGKGGEEEEPHVRESAQGRIETGIREIEELSQFSLMFFEKEERSGEKEY</sequence>